<gene>
    <name evidence="3" type="ORF">BET01_19680</name>
</gene>
<proteinExistence type="predicted"/>
<comment type="caution">
    <text evidence="3">The sequence shown here is derived from an EMBL/GenBank/DDBJ whole genome shotgun (WGS) entry which is preliminary data.</text>
</comment>
<evidence type="ECO:0000259" key="2">
    <source>
        <dbReference type="Pfam" id="PF22141"/>
    </source>
</evidence>
<dbReference type="OrthoDB" id="2512181at2"/>
<dbReference type="InterPro" id="IPR030901">
    <property type="entry name" value="Thiaminase_BcmE"/>
</dbReference>
<accession>A0A419T2T5</accession>
<evidence type="ECO:0000313" key="3">
    <source>
        <dbReference type="EMBL" id="RKD31743.1"/>
    </source>
</evidence>
<evidence type="ECO:0000256" key="1">
    <source>
        <dbReference type="SAM" id="SignalP"/>
    </source>
</evidence>
<sequence>MKKTAWYKRVISMFVLVVLLFNMPAIAAESSDRENTINVALYGYVPDIKRFKQAVIDEWRQVQPEVVLNFIEWDCYSSEPPENLDVFVFDSIFLSHFIEEDYLMPISAEQINDKEDIINFTLEDSKFNDKIYAIPQIICTNLLYTRKDDFSLSEISNVYQLYNVMGERNSDSIIPNKGEGLLIDMSDSTTKACLYLDALSDTNQEYSNYFILPDLNRLNENTVKSLKLLQTMAGFNQSNFWPEDNDSYIRAKWFEMGIGRAFIGYTEAMNSMTDCINEINFKTISLSNKRDYPLFNGDLVGINANLNECDKKDLAITLANIIASDEVLINSIRPNDSTQHPQYILPARFSVYNELKKDYPVYDQLLNIVSKPENKLFIMGPSSRTWLESAKDIILK</sequence>
<dbReference type="SUPFAM" id="SSF53850">
    <property type="entry name" value="Periplasmic binding protein-like II"/>
    <property type="match status" value="1"/>
</dbReference>
<feature type="signal peptide" evidence="1">
    <location>
        <begin position="1"/>
        <end position="27"/>
    </location>
</feature>
<dbReference type="Gene3D" id="3.40.190.10">
    <property type="entry name" value="Periplasmic binding protein-like II"/>
    <property type="match status" value="2"/>
</dbReference>
<organism evidence="3 4">
    <name type="scientific">Lacrimispora algidixylanolytica</name>
    <dbReference type="NCBI Taxonomy" id="94868"/>
    <lineage>
        <taxon>Bacteria</taxon>
        <taxon>Bacillati</taxon>
        <taxon>Bacillota</taxon>
        <taxon>Clostridia</taxon>
        <taxon>Lachnospirales</taxon>
        <taxon>Lachnospiraceae</taxon>
        <taxon>Lacrimispora</taxon>
    </lineage>
</organism>
<keyword evidence="1" id="KW-0732">Signal</keyword>
<dbReference type="EMBL" id="MCIA01000016">
    <property type="protein sequence ID" value="RKD31743.1"/>
    <property type="molecule type" value="Genomic_DNA"/>
</dbReference>
<feature type="chain" id="PRO_5019349896" evidence="1">
    <location>
        <begin position="28"/>
        <end position="396"/>
    </location>
</feature>
<name>A0A419T2T5_9FIRM</name>
<evidence type="ECO:0000313" key="4">
    <source>
        <dbReference type="Proteomes" id="UP000284277"/>
    </source>
</evidence>
<dbReference type="RefSeq" id="WP_120196903.1">
    <property type="nucleotide sequence ID" value="NZ_MCIA01000016.1"/>
</dbReference>
<dbReference type="Pfam" id="PF22141">
    <property type="entry name" value="Thiaminase-1_dom"/>
    <property type="match status" value="1"/>
</dbReference>
<reference evidence="3 4" key="1">
    <citation type="submission" date="2016-08" db="EMBL/GenBank/DDBJ databases">
        <title>A new outlook on sporulation: Clostridium algidixylanolyticum.</title>
        <authorList>
            <person name="Poppleton D.I."/>
            <person name="Gribaldo S."/>
        </authorList>
    </citation>
    <scope>NUCLEOTIDE SEQUENCE [LARGE SCALE GENOMIC DNA]</scope>
    <source>
        <strain evidence="3 4">SPL73</strain>
    </source>
</reference>
<protein>
    <submittedName>
        <fullName evidence="3">Thiamine pyridinylase</fullName>
    </submittedName>
</protein>
<dbReference type="NCBIfam" id="TIGR04541">
    <property type="entry name" value="thiaminase_BcmE"/>
    <property type="match status" value="1"/>
</dbReference>
<keyword evidence="4" id="KW-1185">Reference proteome</keyword>
<feature type="domain" description="Thiaminase-1 insert" evidence="2">
    <location>
        <begin position="140"/>
        <end position="287"/>
    </location>
</feature>
<dbReference type="AlphaFoldDB" id="A0A419T2T5"/>
<dbReference type="Proteomes" id="UP000284277">
    <property type="component" value="Unassembled WGS sequence"/>
</dbReference>
<dbReference type="InterPro" id="IPR054393">
    <property type="entry name" value="Thiaminase-1_dom"/>
</dbReference>